<evidence type="ECO:0000259" key="19">
    <source>
        <dbReference type="PROSITE" id="PS51192"/>
    </source>
</evidence>
<name>A0A369L4I7_9ACTN</name>
<keyword evidence="12" id="KW-0233">DNA recombination</keyword>
<dbReference type="Proteomes" id="UP000253792">
    <property type="component" value="Unassembled WGS sequence"/>
</dbReference>
<dbReference type="InterPro" id="IPR027417">
    <property type="entry name" value="P-loop_NTPase"/>
</dbReference>
<evidence type="ECO:0000256" key="3">
    <source>
        <dbReference type="ARBA" id="ARBA00005446"/>
    </source>
</evidence>
<dbReference type="Pfam" id="PF16124">
    <property type="entry name" value="RecQ_Zn_bind"/>
    <property type="match status" value="1"/>
</dbReference>
<keyword evidence="4" id="KW-0479">Metal-binding</keyword>
<dbReference type="InterPro" id="IPR014001">
    <property type="entry name" value="Helicase_ATP-bd"/>
</dbReference>
<dbReference type="SUPFAM" id="SSF46785">
    <property type="entry name" value="Winged helix' DNA-binding domain"/>
    <property type="match status" value="1"/>
</dbReference>
<evidence type="ECO:0000256" key="6">
    <source>
        <dbReference type="ARBA" id="ARBA00022763"/>
    </source>
</evidence>
<evidence type="ECO:0000256" key="10">
    <source>
        <dbReference type="ARBA" id="ARBA00022840"/>
    </source>
</evidence>
<dbReference type="InterPro" id="IPR011545">
    <property type="entry name" value="DEAD/DEAH_box_helicase_dom"/>
</dbReference>
<dbReference type="GO" id="GO:0016787">
    <property type="term" value="F:hydrolase activity"/>
    <property type="evidence" value="ECO:0007669"/>
    <property type="project" value="UniProtKB-KW"/>
</dbReference>
<dbReference type="Pfam" id="PF00570">
    <property type="entry name" value="HRDC"/>
    <property type="match status" value="1"/>
</dbReference>
<organism evidence="21 22">
    <name type="scientific">Senegalimassilia anaerobia</name>
    <dbReference type="NCBI Taxonomy" id="1473216"/>
    <lineage>
        <taxon>Bacteria</taxon>
        <taxon>Bacillati</taxon>
        <taxon>Actinomycetota</taxon>
        <taxon>Coriobacteriia</taxon>
        <taxon>Coriobacteriales</taxon>
        <taxon>Coriobacteriaceae</taxon>
        <taxon>Senegalimassilia</taxon>
    </lineage>
</organism>
<dbReference type="CDD" id="cd18794">
    <property type="entry name" value="SF2_C_RecQ"/>
    <property type="match status" value="1"/>
</dbReference>
<dbReference type="InterPro" id="IPR032284">
    <property type="entry name" value="RecQ_Zn-bd"/>
</dbReference>
<dbReference type="GO" id="GO:0006310">
    <property type="term" value="P:DNA recombination"/>
    <property type="evidence" value="ECO:0007669"/>
    <property type="project" value="UniProtKB-UniRule"/>
</dbReference>
<keyword evidence="7" id="KW-0378">Hydrolase</keyword>
<dbReference type="GO" id="GO:0003677">
    <property type="term" value="F:DNA binding"/>
    <property type="evidence" value="ECO:0007669"/>
    <property type="project" value="UniProtKB-KW"/>
</dbReference>
<evidence type="ECO:0000256" key="16">
    <source>
        <dbReference type="NCBIfam" id="TIGR01389"/>
    </source>
</evidence>
<dbReference type="InterPro" id="IPR044876">
    <property type="entry name" value="HRDC_dom_sf"/>
</dbReference>
<dbReference type="FunFam" id="1.10.150.80:FF:000002">
    <property type="entry name" value="ATP-dependent DNA helicase RecQ"/>
    <property type="match status" value="1"/>
</dbReference>
<dbReference type="InterPro" id="IPR036388">
    <property type="entry name" value="WH-like_DNA-bd_sf"/>
</dbReference>
<evidence type="ECO:0000256" key="7">
    <source>
        <dbReference type="ARBA" id="ARBA00022801"/>
    </source>
</evidence>
<comment type="cofactor">
    <cofactor evidence="2">
        <name>Zn(2+)</name>
        <dbReference type="ChEBI" id="CHEBI:29105"/>
    </cofactor>
</comment>
<dbReference type="SMART" id="SM00956">
    <property type="entry name" value="RQC"/>
    <property type="match status" value="1"/>
</dbReference>
<evidence type="ECO:0000256" key="5">
    <source>
        <dbReference type="ARBA" id="ARBA00022741"/>
    </source>
</evidence>
<evidence type="ECO:0000256" key="14">
    <source>
        <dbReference type="ARBA" id="ARBA00023235"/>
    </source>
</evidence>
<dbReference type="FunFam" id="3.40.50.300:FF:001389">
    <property type="entry name" value="ATP-dependent DNA helicase RecQ"/>
    <property type="match status" value="1"/>
</dbReference>
<dbReference type="PROSITE" id="PS51194">
    <property type="entry name" value="HELICASE_CTER"/>
    <property type="match status" value="1"/>
</dbReference>
<keyword evidence="13" id="KW-0234">DNA repair</keyword>
<comment type="cofactor">
    <cofactor evidence="1">
        <name>Mg(2+)</name>
        <dbReference type="ChEBI" id="CHEBI:18420"/>
    </cofactor>
</comment>
<dbReference type="GO" id="GO:0006281">
    <property type="term" value="P:DNA repair"/>
    <property type="evidence" value="ECO:0007669"/>
    <property type="project" value="UniProtKB-KW"/>
</dbReference>
<evidence type="ECO:0000256" key="12">
    <source>
        <dbReference type="ARBA" id="ARBA00023172"/>
    </source>
</evidence>
<dbReference type="SUPFAM" id="SSF52540">
    <property type="entry name" value="P-loop containing nucleoside triphosphate hydrolases"/>
    <property type="match status" value="1"/>
</dbReference>
<evidence type="ECO:0000256" key="1">
    <source>
        <dbReference type="ARBA" id="ARBA00001946"/>
    </source>
</evidence>
<feature type="domain" description="Helicase ATP-binding" evidence="19">
    <location>
        <begin position="16"/>
        <end position="185"/>
    </location>
</feature>
<dbReference type="EC" id="5.6.2.4" evidence="16"/>
<keyword evidence="22" id="KW-1185">Reference proteome</keyword>
<dbReference type="OrthoDB" id="9760034at2"/>
<dbReference type="Gene3D" id="3.40.50.300">
    <property type="entry name" value="P-loop containing nucleotide triphosphate hydrolases"/>
    <property type="match status" value="2"/>
</dbReference>
<dbReference type="InterPro" id="IPR010997">
    <property type="entry name" value="HRDC-like_sf"/>
</dbReference>
<evidence type="ECO:0000256" key="15">
    <source>
        <dbReference type="ARBA" id="ARBA00034617"/>
    </source>
</evidence>
<dbReference type="InterPro" id="IPR002121">
    <property type="entry name" value="HRDC_dom"/>
</dbReference>
<dbReference type="GO" id="GO:0030894">
    <property type="term" value="C:replisome"/>
    <property type="evidence" value="ECO:0007669"/>
    <property type="project" value="TreeGrafter"/>
</dbReference>
<feature type="compositionally biased region" description="Gly residues" evidence="17">
    <location>
        <begin position="521"/>
        <end position="532"/>
    </location>
</feature>
<dbReference type="GO" id="GO:0043590">
    <property type="term" value="C:bacterial nucleoid"/>
    <property type="evidence" value="ECO:0007669"/>
    <property type="project" value="TreeGrafter"/>
</dbReference>
<dbReference type="SUPFAM" id="SSF47819">
    <property type="entry name" value="HRDC-like"/>
    <property type="match status" value="1"/>
</dbReference>
<comment type="caution">
    <text evidence="21">The sequence shown here is derived from an EMBL/GenBank/DDBJ whole genome shotgun (WGS) entry which is preliminary data.</text>
</comment>
<dbReference type="NCBIfam" id="TIGR01389">
    <property type="entry name" value="recQ"/>
    <property type="match status" value="1"/>
</dbReference>
<dbReference type="SMART" id="SM00490">
    <property type="entry name" value="HELICc"/>
    <property type="match status" value="1"/>
</dbReference>
<comment type="catalytic activity">
    <reaction evidence="15">
        <text>Couples ATP hydrolysis with the unwinding of duplex DNA by translocating in the 3'-5' direction.</text>
        <dbReference type="EC" id="5.6.2.4"/>
    </reaction>
</comment>
<keyword evidence="5" id="KW-0547">Nucleotide-binding</keyword>
<evidence type="ECO:0000256" key="17">
    <source>
        <dbReference type="SAM" id="MobiDB-lite"/>
    </source>
</evidence>
<dbReference type="CDD" id="cd17920">
    <property type="entry name" value="DEXHc_RecQ"/>
    <property type="match status" value="1"/>
</dbReference>
<keyword evidence="6" id="KW-0227">DNA damage</keyword>
<protein>
    <recommendedName>
        <fullName evidence="16">DNA helicase RecQ</fullName>
        <ecNumber evidence="16">5.6.2.4</ecNumber>
    </recommendedName>
</protein>
<dbReference type="AlphaFoldDB" id="A0A369L4I7"/>
<dbReference type="GO" id="GO:0043138">
    <property type="term" value="F:3'-5' DNA helicase activity"/>
    <property type="evidence" value="ECO:0007669"/>
    <property type="project" value="UniProtKB-EC"/>
</dbReference>
<dbReference type="GO" id="GO:0005524">
    <property type="term" value="F:ATP binding"/>
    <property type="evidence" value="ECO:0007669"/>
    <property type="project" value="UniProtKB-KW"/>
</dbReference>
<dbReference type="STRING" id="1034345.GCA_000236865_01559"/>
<dbReference type="InterPro" id="IPR018982">
    <property type="entry name" value="RQC_domain"/>
</dbReference>
<dbReference type="Gene3D" id="1.10.150.80">
    <property type="entry name" value="HRDC domain"/>
    <property type="match status" value="1"/>
</dbReference>
<dbReference type="PROSITE" id="PS50967">
    <property type="entry name" value="HRDC"/>
    <property type="match status" value="1"/>
</dbReference>
<dbReference type="PROSITE" id="PS51192">
    <property type="entry name" value="HELICASE_ATP_BIND_1"/>
    <property type="match status" value="1"/>
</dbReference>
<dbReference type="GO" id="GO:0005737">
    <property type="term" value="C:cytoplasm"/>
    <property type="evidence" value="ECO:0007669"/>
    <property type="project" value="TreeGrafter"/>
</dbReference>
<evidence type="ECO:0000259" key="20">
    <source>
        <dbReference type="PROSITE" id="PS51194"/>
    </source>
</evidence>
<keyword evidence="8 21" id="KW-0347">Helicase</keyword>
<dbReference type="GO" id="GO:0009378">
    <property type="term" value="F:four-way junction helicase activity"/>
    <property type="evidence" value="ECO:0007669"/>
    <property type="project" value="TreeGrafter"/>
</dbReference>
<gene>
    <name evidence="21" type="primary">recQ</name>
    <name evidence="21" type="ORF">C1880_08040</name>
</gene>
<dbReference type="SMART" id="SM00487">
    <property type="entry name" value="DEXDc"/>
    <property type="match status" value="1"/>
</dbReference>
<evidence type="ECO:0000256" key="13">
    <source>
        <dbReference type="ARBA" id="ARBA00023204"/>
    </source>
</evidence>
<dbReference type="InterPro" id="IPR006293">
    <property type="entry name" value="DNA_helicase_ATP-dep_RecQ_bac"/>
</dbReference>
<dbReference type="InterPro" id="IPR036390">
    <property type="entry name" value="WH_DNA-bd_sf"/>
</dbReference>
<keyword evidence="14" id="KW-0413">Isomerase</keyword>
<keyword evidence="10" id="KW-0067">ATP-binding</keyword>
<dbReference type="SMART" id="SM00341">
    <property type="entry name" value="HRDC"/>
    <property type="match status" value="1"/>
</dbReference>
<dbReference type="GO" id="GO:0006260">
    <property type="term" value="P:DNA replication"/>
    <property type="evidence" value="ECO:0007669"/>
    <property type="project" value="InterPro"/>
</dbReference>
<keyword evidence="11" id="KW-0238">DNA-binding</keyword>
<sequence length="616" mass="67805">MHFGYKDFRPGQQGVVQALLAGRDALAVMPTGAGKSVCYQIPGVVMSGLALVISPLVSLMGDQVRSLQDAGIQAAYLNSTLTPSQQGSIMTRALAGEFDLLYVAPERLEDPRFVEFASQAPIPLVAVDEAHCVSQWGQDFRPSYLRIGTFIEQLPTRPTVAALTATATERVRADIVRLLGLQDPYQAVTGFDRPNLHFSVERLEPNKKLNRITTYAKAHPEDSGVVYCNTRKNVEKVHEHLVQSGVKATRYHAGLRKEERSANQQAWINDDAAVIVATNAFGMGIDKSNVRYVIHYNMPSSIEAYYQEAGRAGRDGLASECMLYWSDGDLSTCRFFLEQDSDNESMSPEEAEVARAARRRMLAAMEGYCLTCECLRGYMLRYFGDESAAQQDNGSCNNCSNCEGGFRAVDVTAEARAVMRCVQELRGRFGKGVVVDVLRGTNMERLEQFGLAQAKCLNSVSMSQVQLKEVIELLAAGEYLEISDGQFPVVGFGARFREAAASDFRLQMKQVLRQPQRKPGVAGGRSFGGSGTASGPDAAYDQDLFERLRALRKQLAVEGGLAPYMVFGDASLRDMCARMPETEDEFMDVSGVGMKKLEKYGKAFLDEIAAYRSEVQ</sequence>
<accession>A0A369L4I7</accession>
<evidence type="ECO:0000313" key="22">
    <source>
        <dbReference type="Proteomes" id="UP000253792"/>
    </source>
</evidence>
<dbReference type="Pfam" id="PF00270">
    <property type="entry name" value="DEAD"/>
    <property type="match status" value="1"/>
</dbReference>
<evidence type="ECO:0000256" key="2">
    <source>
        <dbReference type="ARBA" id="ARBA00001947"/>
    </source>
</evidence>
<feature type="domain" description="Helicase C-terminal" evidence="20">
    <location>
        <begin position="208"/>
        <end position="354"/>
    </location>
</feature>
<evidence type="ECO:0000256" key="9">
    <source>
        <dbReference type="ARBA" id="ARBA00022833"/>
    </source>
</evidence>
<feature type="region of interest" description="Disordered" evidence="17">
    <location>
        <begin position="514"/>
        <end position="536"/>
    </location>
</feature>
<evidence type="ECO:0000259" key="18">
    <source>
        <dbReference type="PROSITE" id="PS50967"/>
    </source>
</evidence>
<evidence type="ECO:0000313" key="21">
    <source>
        <dbReference type="EMBL" id="RDB54853.1"/>
    </source>
</evidence>
<dbReference type="Pfam" id="PF00271">
    <property type="entry name" value="Helicase_C"/>
    <property type="match status" value="1"/>
</dbReference>
<dbReference type="Pfam" id="PF09382">
    <property type="entry name" value="RQC"/>
    <property type="match status" value="1"/>
</dbReference>
<proteinExistence type="inferred from homology"/>
<comment type="similarity">
    <text evidence="3">Belongs to the helicase family. RecQ subfamily.</text>
</comment>
<dbReference type="Gene3D" id="1.10.10.10">
    <property type="entry name" value="Winged helix-like DNA-binding domain superfamily/Winged helix DNA-binding domain"/>
    <property type="match status" value="1"/>
</dbReference>
<evidence type="ECO:0000256" key="4">
    <source>
        <dbReference type="ARBA" id="ARBA00022723"/>
    </source>
</evidence>
<dbReference type="PANTHER" id="PTHR13710:SF105">
    <property type="entry name" value="ATP-DEPENDENT DNA HELICASE Q1"/>
    <property type="match status" value="1"/>
</dbReference>
<dbReference type="FunFam" id="3.40.50.300:FF:001456">
    <property type="entry name" value="ATP-dependent DNA helicase"/>
    <property type="match status" value="1"/>
</dbReference>
<evidence type="ECO:0000256" key="8">
    <source>
        <dbReference type="ARBA" id="ARBA00022806"/>
    </source>
</evidence>
<dbReference type="PANTHER" id="PTHR13710">
    <property type="entry name" value="DNA HELICASE RECQ FAMILY MEMBER"/>
    <property type="match status" value="1"/>
</dbReference>
<dbReference type="NCBIfam" id="TIGR00614">
    <property type="entry name" value="recQ_fam"/>
    <property type="match status" value="1"/>
</dbReference>
<dbReference type="InterPro" id="IPR001650">
    <property type="entry name" value="Helicase_C-like"/>
</dbReference>
<keyword evidence="9" id="KW-0862">Zinc</keyword>
<dbReference type="EMBL" id="PPTP01000007">
    <property type="protein sequence ID" value="RDB54853.1"/>
    <property type="molecule type" value="Genomic_DNA"/>
</dbReference>
<evidence type="ECO:0000256" key="11">
    <source>
        <dbReference type="ARBA" id="ARBA00023125"/>
    </source>
</evidence>
<dbReference type="GO" id="GO:0009432">
    <property type="term" value="P:SOS response"/>
    <property type="evidence" value="ECO:0007669"/>
    <property type="project" value="UniProtKB-UniRule"/>
</dbReference>
<dbReference type="GO" id="GO:0046872">
    <property type="term" value="F:metal ion binding"/>
    <property type="evidence" value="ECO:0007669"/>
    <property type="project" value="UniProtKB-KW"/>
</dbReference>
<feature type="domain" description="HRDC" evidence="18">
    <location>
        <begin position="538"/>
        <end position="616"/>
    </location>
</feature>
<reference evidence="21 22" key="1">
    <citation type="journal article" date="2018" name="Elife">
        <title>Discovery and characterization of a prevalent human gut bacterial enzyme sufficient for the inactivation of a family of plant toxins.</title>
        <authorList>
            <person name="Koppel N."/>
            <person name="Bisanz J.E."/>
            <person name="Pandelia M.E."/>
            <person name="Turnbaugh P.J."/>
            <person name="Balskus E.P."/>
        </authorList>
    </citation>
    <scope>NUCLEOTIDE SEQUENCE [LARGE SCALE GENOMIC DNA]</scope>
    <source>
        <strain evidence="22">anaerobia AP69FAA</strain>
    </source>
</reference>
<dbReference type="InterPro" id="IPR004589">
    <property type="entry name" value="DNA_helicase_ATP-dep_RecQ"/>
</dbReference>